<proteinExistence type="predicted"/>
<keyword evidence="1" id="KW-0805">Transcription regulation</keyword>
<gene>
    <name evidence="5" type="ORF">E8M01_34335</name>
</gene>
<dbReference type="InterPro" id="IPR020449">
    <property type="entry name" value="Tscrpt_reg_AraC-type_HTH"/>
</dbReference>
<dbReference type="EMBL" id="CP039690">
    <property type="protein sequence ID" value="QCI68867.1"/>
    <property type="molecule type" value="Genomic_DNA"/>
</dbReference>
<dbReference type="InterPro" id="IPR009057">
    <property type="entry name" value="Homeodomain-like_sf"/>
</dbReference>
<dbReference type="Proteomes" id="UP000298781">
    <property type="component" value="Chromosome"/>
</dbReference>
<evidence type="ECO:0000256" key="3">
    <source>
        <dbReference type="ARBA" id="ARBA00023163"/>
    </source>
</evidence>
<dbReference type="RefSeq" id="WP_136964282.1">
    <property type="nucleotide sequence ID" value="NZ_CP039690.1"/>
</dbReference>
<evidence type="ECO:0000256" key="2">
    <source>
        <dbReference type="ARBA" id="ARBA00023125"/>
    </source>
</evidence>
<dbReference type="OrthoDB" id="4601794at2"/>
<dbReference type="PANTHER" id="PTHR46796">
    <property type="entry name" value="HTH-TYPE TRANSCRIPTIONAL ACTIVATOR RHAS-RELATED"/>
    <property type="match status" value="1"/>
</dbReference>
<keyword evidence="2" id="KW-0238">DNA-binding</keyword>
<feature type="domain" description="HTH araC/xylS-type" evidence="4">
    <location>
        <begin position="215"/>
        <end position="316"/>
    </location>
</feature>
<protein>
    <submittedName>
        <fullName evidence="5">Helix-turn-helix domain-containing protein</fullName>
    </submittedName>
</protein>
<dbReference type="InterPro" id="IPR018062">
    <property type="entry name" value="HTH_AraC-typ_CS"/>
</dbReference>
<dbReference type="Pfam" id="PF12833">
    <property type="entry name" value="HTH_18"/>
    <property type="match status" value="1"/>
</dbReference>
<reference evidence="5 6" key="1">
    <citation type="submission" date="2019-04" db="EMBL/GenBank/DDBJ databases">
        <title>Phreatobacter aquaticus sp. nov.</title>
        <authorList>
            <person name="Choi A."/>
        </authorList>
    </citation>
    <scope>NUCLEOTIDE SEQUENCE [LARGE SCALE GENOMIC DNA]</scope>
    <source>
        <strain evidence="5 6">KCTC 52518</strain>
    </source>
</reference>
<dbReference type="PANTHER" id="PTHR46796:SF6">
    <property type="entry name" value="ARAC SUBFAMILY"/>
    <property type="match status" value="1"/>
</dbReference>
<evidence type="ECO:0000259" key="4">
    <source>
        <dbReference type="PROSITE" id="PS01124"/>
    </source>
</evidence>
<sequence>MDECASFGFSTRNIPPAERIDVLREVYGRAILRVDIESLDDDPCDIEVQLRSMPELSFATGTAARQRCAHPTGLADSDDLIWLAALSGGGVMRHRGREAEISGGDAIMTTSAEAGSFTYRSDLRFLSLRVPSRVLVPMVGDLSGVLMRTLPRDLEAQRLLIGYLGMLQAMDMPSGPALRQQVATHVHDLLALTLGANRDAAETAKARGLRAARLDAVKADVTRRLGDPGLSVEAIAAHHGISERYVRKLFAADGSSFSNFVLAERLARARRMLTNPRLAGRSISTIAYDVGFGDLSYFNRCFRRRFGGTPSDIRKASNSGD</sequence>
<dbReference type="InterPro" id="IPR018060">
    <property type="entry name" value="HTH_AraC"/>
</dbReference>
<dbReference type="PROSITE" id="PS00041">
    <property type="entry name" value="HTH_ARAC_FAMILY_1"/>
    <property type="match status" value="1"/>
</dbReference>
<evidence type="ECO:0000256" key="1">
    <source>
        <dbReference type="ARBA" id="ARBA00023015"/>
    </source>
</evidence>
<dbReference type="GO" id="GO:0043565">
    <property type="term" value="F:sequence-specific DNA binding"/>
    <property type="evidence" value="ECO:0007669"/>
    <property type="project" value="InterPro"/>
</dbReference>
<organism evidence="5 6">
    <name type="scientific">Phreatobacter stygius</name>
    <dbReference type="NCBI Taxonomy" id="1940610"/>
    <lineage>
        <taxon>Bacteria</taxon>
        <taxon>Pseudomonadati</taxon>
        <taxon>Pseudomonadota</taxon>
        <taxon>Alphaproteobacteria</taxon>
        <taxon>Hyphomicrobiales</taxon>
        <taxon>Phreatobacteraceae</taxon>
        <taxon>Phreatobacter</taxon>
    </lineage>
</organism>
<dbReference type="PRINTS" id="PR00032">
    <property type="entry name" value="HTHARAC"/>
</dbReference>
<dbReference type="AlphaFoldDB" id="A0A4D7BM96"/>
<dbReference type="GO" id="GO:0003700">
    <property type="term" value="F:DNA-binding transcription factor activity"/>
    <property type="evidence" value="ECO:0007669"/>
    <property type="project" value="InterPro"/>
</dbReference>
<name>A0A4D7BM96_9HYPH</name>
<dbReference type="Gene3D" id="1.10.10.60">
    <property type="entry name" value="Homeodomain-like"/>
    <property type="match status" value="1"/>
</dbReference>
<dbReference type="KEGG" id="pstg:E8M01_34335"/>
<keyword evidence="6" id="KW-1185">Reference proteome</keyword>
<dbReference type="InterPro" id="IPR035418">
    <property type="entry name" value="AraC-bd_2"/>
</dbReference>
<dbReference type="InterPro" id="IPR050204">
    <property type="entry name" value="AraC_XylS_family_regulators"/>
</dbReference>
<dbReference type="SMART" id="SM00342">
    <property type="entry name" value="HTH_ARAC"/>
    <property type="match status" value="1"/>
</dbReference>
<dbReference type="Pfam" id="PF14525">
    <property type="entry name" value="AraC_binding_2"/>
    <property type="match status" value="1"/>
</dbReference>
<evidence type="ECO:0000313" key="6">
    <source>
        <dbReference type="Proteomes" id="UP000298781"/>
    </source>
</evidence>
<dbReference type="PROSITE" id="PS01124">
    <property type="entry name" value="HTH_ARAC_FAMILY_2"/>
    <property type="match status" value="1"/>
</dbReference>
<evidence type="ECO:0000313" key="5">
    <source>
        <dbReference type="EMBL" id="QCI68867.1"/>
    </source>
</evidence>
<accession>A0A4D7BM96</accession>
<dbReference type="SUPFAM" id="SSF46689">
    <property type="entry name" value="Homeodomain-like"/>
    <property type="match status" value="1"/>
</dbReference>
<keyword evidence="3" id="KW-0804">Transcription</keyword>